<name>A0A9W7BWM1_9STRA</name>
<dbReference type="EMBL" id="BLQM01000544">
    <property type="protein sequence ID" value="GMH94073.1"/>
    <property type="molecule type" value="Genomic_DNA"/>
</dbReference>
<organism evidence="2 3">
    <name type="scientific">Triparma laevis f. inornata</name>
    <dbReference type="NCBI Taxonomy" id="1714386"/>
    <lineage>
        <taxon>Eukaryota</taxon>
        <taxon>Sar</taxon>
        <taxon>Stramenopiles</taxon>
        <taxon>Ochrophyta</taxon>
        <taxon>Bolidophyceae</taxon>
        <taxon>Parmales</taxon>
        <taxon>Triparmaceae</taxon>
        <taxon>Triparma</taxon>
    </lineage>
</organism>
<sequence length="384" mass="43267">MKPGLEDFEGQEDLEDPNPKWLFWDSDMTATITTLTRPFRETREGLSGYLTVPLDYFDAASPQITLRVSSFPAKSQPSKGALLFHCGCPNGTEFGPPENSTGPYDLYDFTTCDCNLPEDTWNTPLPTPYPDPGNQTQRLYWLEFTESRNRRCYSSPYWTLTNDAGKTFNFLDYVGTWMLDQDLDRLRAAIGADKLNIYGISYGTAVTGSYAAVYPQNAGKMILNGNLGTTMDSGTRESLFNYGEAMSQCNTKLIDMCRRGIDGTDSDTFRNPEKENLCLAGGHDYPYEALTTLWSRLEAGELSAATESGANFVLTQSMIAYYERATTYDQSGDEWIWLIEDFVKLLSDDAEKSTTAVTTITRRNLQIYMVLLRLLHFCYDYPIG</sequence>
<reference evidence="3" key="1">
    <citation type="journal article" date="2023" name="Commun. Biol.">
        <title>Genome analysis of Parmales, the sister group of diatoms, reveals the evolutionary specialization of diatoms from phago-mixotrophs to photoautotrophs.</title>
        <authorList>
            <person name="Ban H."/>
            <person name="Sato S."/>
            <person name="Yoshikawa S."/>
            <person name="Yamada K."/>
            <person name="Nakamura Y."/>
            <person name="Ichinomiya M."/>
            <person name="Sato N."/>
            <person name="Blanc-Mathieu R."/>
            <person name="Endo H."/>
            <person name="Kuwata A."/>
            <person name="Ogata H."/>
        </authorList>
    </citation>
    <scope>NUCLEOTIDE SEQUENCE [LARGE SCALE GENOMIC DNA]</scope>
</reference>
<dbReference type="Pfam" id="PF00561">
    <property type="entry name" value="Abhydrolase_1"/>
    <property type="match status" value="1"/>
</dbReference>
<comment type="caution">
    <text evidence="2">The sequence shown here is derived from an EMBL/GenBank/DDBJ whole genome shotgun (WGS) entry which is preliminary data.</text>
</comment>
<dbReference type="InterPro" id="IPR029058">
    <property type="entry name" value="AB_hydrolase_fold"/>
</dbReference>
<dbReference type="Proteomes" id="UP001162640">
    <property type="component" value="Unassembled WGS sequence"/>
</dbReference>
<dbReference type="SUPFAM" id="SSF53474">
    <property type="entry name" value="alpha/beta-Hydrolases"/>
    <property type="match status" value="1"/>
</dbReference>
<feature type="domain" description="AB hydrolase-1" evidence="1">
    <location>
        <begin position="153"/>
        <end position="228"/>
    </location>
</feature>
<evidence type="ECO:0000259" key="1">
    <source>
        <dbReference type="Pfam" id="PF00561"/>
    </source>
</evidence>
<dbReference type="InterPro" id="IPR000073">
    <property type="entry name" value="AB_hydrolase_1"/>
</dbReference>
<evidence type="ECO:0000313" key="2">
    <source>
        <dbReference type="EMBL" id="GMH94073.1"/>
    </source>
</evidence>
<dbReference type="AlphaFoldDB" id="A0A9W7BWM1"/>
<evidence type="ECO:0000313" key="3">
    <source>
        <dbReference type="Proteomes" id="UP001162640"/>
    </source>
</evidence>
<accession>A0A9W7BWM1</accession>
<proteinExistence type="predicted"/>
<protein>
    <recommendedName>
        <fullName evidence="1">AB hydrolase-1 domain-containing protein</fullName>
    </recommendedName>
</protein>
<gene>
    <name evidence="2" type="ORF">TL16_g12800</name>
</gene>
<dbReference type="Gene3D" id="3.40.50.1820">
    <property type="entry name" value="alpha/beta hydrolase"/>
    <property type="match status" value="1"/>
</dbReference>